<proteinExistence type="inferred from homology"/>
<reference evidence="12 13" key="1">
    <citation type="submission" date="2009-11" db="EMBL/GenBank/DDBJ databases">
        <title>Annotation of Allomyces macrogynus ATCC 38327.</title>
        <authorList>
            <consortium name="The Broad Institute Genome Sequencing Platform"/>
            <person name="Russ C."/>
            <person name="Cuomo C."/>
            <person name="Burger G."/>
            <person name="Gray M.W."/>
            <person name="Holland P.W.H."/>
            <person name="King N."/>
            <person name="Lang F.B.F."/>
            <person name="Roger A.J."/>
            <person name="Ruiz-Trillo I."/>
            <person name="Young S.K."/>
            <person name="Zeng Q."/>
            <person name="Gargeya S."/>
            <person name="Fitzgerald M."/>
            <person name="Haas B."/>
            <person name="Abouelleil A."/>
            <person name="Alvarado L."/>
            <person name="Arachchi H.M."/>
            <person name="Berlin A."/>
            <person name="Chapman S.B."/>
            <person name="Gearin G."/>
            <person name="Goldberg J."/>
            <person name="Griggs A."/>
            <person name="Gujja S."/>
            <person name="Hansen M."/>
            <person name="Heiman D."/>
            <person name="Howarth C."/>
            <person name="Larimer J."/>
            <person name="Lui A."/>
            <person name="MacDonald P.J.P."/>
            <person name="McCowen C."/>
            <person name="Montmayeur A."/>
            <person name="Murphy C."/>
            <person name="Neiman D."/>
            <person name="Pearson M."/>
            <person name="Priest M."/>
            <person name="Roberts A."/>
            <person name="Saif S."/>
            <person name="Shea T."/>
            <person name="Sisk P."/>
            <person name="Stolte C."/>
            <person name="Sykes S."/>
            <person name="Wortman J."/>
            <person name="Nusbaum C."/>
            <person name="Birren B."/>
        </authorList>
    </citation>
    <scope>NUCLEOTIDE SEQUENCE [LARGE SCALE GENOMIC DNA]</scope>
    <source>
        <strain evidence="12 13">ATCC 38327</strain>
    </source>
</reference>
<evidence type="ECO:0000256" key="11">
    <source>
        <dbReference type="SAM" id="MobiDB-lite"/>
    </source>
</evidence>
<comment type="subunit">
    <text evidence="9">Component of the NuA4 histone acetyltransferase complex.</text>
</comment>
<evidence type="ECO:0000256" key="8">
    <source>
        <dbReference type="ARBA" id="ARBA00023242"/>
    </source>
</evidence>
<dbReference type="EMBL" id="GG745342">
    <property type="protein sequence ID" value="KNE63493.1"/>
    <property type="molecule type" value="Genomic_DNA"/>
</dbReference>
<gene>
    <name evidence="12" type="ORF">AMAG_08615</name>
</gene>
<dbReference type="InterPro" id="IPR015418">
    <property type="entry name" value="Eaf6"/>
</dbReference>
<evidence type="ECO:0000256" key="3">
    <source>
        <dbReference type="ARBA" id="ARBA00018504"/>
    </source>
</evidence>
<comment type="function">
    <text evidence="9">Component of the NuA4 histone acetyltransferase complex which is involved in transcriptional activation of selected genes principally by acetylation of nucleosomal histone H4 and H2A. The NuA4 complex is also involved in DNA repair.</text>
</comment>
<evidence type="ECO:0000256" key="1">
    <source>
        <dbReference type="ARBA" id="ARBA00004123"/>
    </source>
</evidence>
<dbReference type="OMA" id="MASKTPC"/>
<keyword evidence="6 10" id="KW-0175">Coiled coil</keyword>
<keyword evidence="9" id="KW-0227">DNA damage</keyword>
<evidence type="ECO:0000313" key="12">
    <source>
        <dbReference type="EMBL" id="KNE63493.1"/>
    </source>
</evidence>
<name>A0A0L0SM23_ALLM3</name>
<keyword evidence="4 9" id="KW-0156">Chromatin regulator</keyword>
<dbReference type="OrthoDB" id="440324at2759"/>
<dbReference type="PANTHER" id="PTHR13476">
    <property type="entry name" value="CHROMATIN MODIFICATION-RELATED PROTEIN MEAF6"/>
    <property type="match status" value="1"/>
</dbReference>
<evidence type="ECO:0000256" key="5">
    <source>
        <dbReference type="ARBA" id="ARBA00023015"/>
    </source>
</evidence>
<evidence type="ECO:0000256" key="2">
    <source>
        <dbReference type="ARBA" id="ARBA00010916"/>
    </source>
</evidence>
<accession>A0A0L0SM23</accession>
<keyword evidence="9" id="KW-0234">DNA repair</keyword>
<protein>
    <recommendedName>
        <fullName evidence="3 9">Chromatin modification-related protein EAF6</fullName>
    </recommendedName>
</protein>
<keyword evidence="7 9" id="KW-0804">Transcription</keyword>
<evidence type="ECO:0000256" key="10">
    <source>
        <dbReference type="SAM" id="Coils"/>
    </source>
</evidence>
<feature type="compositionally biased region" description="Low complexity" evidence="11">
    <location>
        <begin position="155"/>
        <end position="199"/>
    </location>
</feature>
<feature type="coiled-coil region" evidence="10">
    <location>
        <begin position="23"/>
        <end position="57"/>
    </location>
</feature>
<dbReference type="GO" id="GO:0035267">
    <property type="term" value="C:NuA4 histone acetyltransferase complex"/>
    <property type="evidence" value="ECO:0007669"/>
    <property type="project" value="UniProtKB-UniRule"/>
</dbReference>
<keyword evidence="8 9" id="KW-0539">Nucleus</keyword>
<reference evidence="13" key="2">
    <citation type="submission" date="2009-11" db="EMBL/GenBank/DDBJ databases">
        <title>The Genome Sequence of Allomyces macrogynus strain ATCC 38327.</title>
        <authorList>
            <consortium name="The Broad Institute Genome Sequencing Platform"/>
            <person name="Russ C."/>
            <person name="Cuomo C."/>
            <person name="Shea T."/>
            <person name="Young S.K."/>
            <person name="Zeng Q."/>
            <person name="Koehrsen M."/>
            <person name="Haas B."/>
            <person name="Borodovsky M."/>
            <person name="Guigo R."/>
            <person name="Alvarado L."/>
            <person name="Berlin A."/>
            <person name="Borenstein D."/>
            <person name="Chen Z."/>
            <person name="Engels R."/>
            <person name="Freedman E."/>
            <person name="Gellesch M."/>
            <person name="Goldberg J."/>
            <person name="Griggs A."/>
            <person name="Gujja S."/>
            <person name="Heiman D."/>
            <person name="Hepburn T."/>
            <person name="Howarth C."/>
            <person name="Jen D."/>
            <person name="Larson L."/>
            <person name="Lewis B."/>
            <person name="Mehta T."/>
            <person name="Park D."/>
            <person name="Pearson M."/>
            <person name="Roberts A."/>
            <person name="Saif S."/>
            <person name="Shenoy N."/>
            <person name="Sisk P."/>
            <person name="Stolte C."/>
            <person name="Sykes S."/>
            <person name="Walk T."/>
            <person name="White J."/>
            <person name="Yandava C."/>
            <person name="Burger G."/>
            <person name="Gray M.W."/>
            <person name="Holland P.W.H."/>
            <person name="King N."/>
            <person name="Lang F.B.F."/>
            <person name="Roger A.J."/>
            <person name="Ruiz-Trillo I."/>
            <person name="Lander E."/>
            <person name="Nusbaum C."/>
        </authorList>
    </citation>
    <scope>NUCLEOTIDE SEQUENCE [LARGE SCALE GENOMIC DNA]</scope>
    <source>
        <strain evidence="13">ATCC 38327</strain>
    </source>
</reference>
<keyword evidence="13" id="KW-1185">Reference proteome</keyword>
<dbReference type="GO" id="GO:0005634">
    <property type="term" value="C:nucleus"/>
    <property type="evidence" value="ECO:0007669"/>
    <property type="project" value="UniProtKB-SubCell"/>
</dbReference>
<organism evidence="12 13">
    <name type="scientific">Allomyces macrogynus (strain ATCC 38327)</name>
    <name type="common">Allomyces javanicus var. macrogynus</name>
    <dbReference type="NCBI Taxonomy" id="578462"/>
    <lineage>
        <taxon>Eukaryota</taxon>
        <taxon>Fungi</taxon>
        <taxon>Fungi incertae sedis</taxon>
        <taxon>Blastocladiomycota</taxon>
        <taxon>Blastocladiomycetes</taxon>
        <taxon>Blastocladiales</taxon>
        <taxon>Blastocladiaceae</taxon>
        <taxon>Allomyces</taxon>
    </lineage>
</organism>
<evidence type="ECO:0000313" key="13">
    <source>
        <dbReference type="Proteomes" id="UP000054350"/>
    </source>
</evidence>
<comment type="subcellular location">
    <subcellularLocation>
        <location evidence="1 9">Nucleus</location>
    </subcellularLocation>
</comment>
<feature type="region of interest" description="Disordered" evidence="11">
    <location>
        <begin position="82"/>
        <end position="103"/>
    </location>
</feature>
<dbReference type="GO" id="GO:0006281">
    <property type="term" value="P:DNA repair"/>
    <property type="evidence" value="ECO:0007669"/>
    <property type="project" value="UniProtKB-UniRule"/>
</dbReference>
<dbReference type="Proteomes" id="UP000054350">
    <property type="component" value="Unassembled WGS sequence"/>
</dbReference>
<dbReference type="AlphaFoldDB" id="A0A0L0SM23"/>
<comment type="similarity">
    <text evidence="2 9">Belongs to the EAF6 family.</text>
</comment>
<dbReference type="VEuPathDB" id="FungiDB:AMAG_08615"/>
<evidence type="ECO:0000256" key="7">
    <source>
        <dbReference type="ARBA" id="ARBA00023163"/>
    </source>
</evidence>
<evidence type="ECO:0000256" key="4">
    <source>
        <dbReference type="ARBA" id="ARBA00022853"/>
    </source>
</evidence>
<sequence>MPQNNGSTTTDAAAKSGTPDVQIKDLEAQLIELIAQKQKAERNLVDLEFRLYQLEGNYLEETAAGGNIVRGFDGYTGSGARSAITSTPGGGLGGSGSQKRARAPVADTDRIFSMSSSTLHKSLEAKKAEFEAREAEMAAAAAAAAVVLTHGGVHATPATKGGAATASTRKRAAAAGVPASPSVVTPTANKKRSGAAAAERAPKRARTGTAGIDEGNE</sequence>
<dbReference type="eggNOG" id="KOG3856">
    <property type="taxonomic scope" value="Eukaryota"/>
</dbReference>
<keyword evidence="5 9" id="KW-0805">Transcription regulation</keyword>
<evidence type="ECO:0000256" key="6">
    <source>
        <dbReference type="ARBA" id="ARBA00023054"/>
    </source>
</evidence>
<feature type="region of interest" description="Disordered" evidence="11">
    <location>
        <begin position="154"/>
        <end position="217"/>
    </location>
</feature>
<dbReference type="GO" id="GO:0006325">
    <property type="term" value="P:chromatin organization"/>
    <property type="evidence" value="ECO:0007669"/>
    <property type="project" value="UniProtKB-KW"/>
</dbReference>
<dbReference type="Pfam" id="PF09340">
    <property type="entry name" value="NuA4"/>
    <property type="match status" value="1"/>
</dbReference>
<evidence type="ECO:0000256" key="9">
    <source>
        <dbReference type="RuleBase" id="RU368022"/>
    </source>
</evidence>
<dbReference type="STRING" id="578462.A0A0L0SM23"/>